<reference evidence="9 10" key="1">
    <citation type="submission" date="2018-12" db="EMBL/GenBank/DDBJ databases">
        <authorList>
            <person name="Yang Y."/>
        </authorList>
    </citation>
    <scope>NUCLEOTIDE SEQUENCE [LARGE SCALE GENOMIC DNA]</scope>
    <source>
        <strain evidence="9 10">L-25-5w-1</strain>
    </source>
</reference>
<evidence type="ECO:0000256" key="1">
    <source>
        <dbReference type="ARBA" id="ARBA00004922"/>
    </source>
</evidence>
<evidence type="ECO:0000256" key="5">
    <source>
        <dbReference type="ARBA" id="ARBA00022679"/>
    </source>
</evidence>
<keyword evidence="4" id="KW-0328">Glycosyltransferase</keyword>
<dbReference type="SUPFAM" id="SSF48452">
    <property type="entry name" value="TPR-like"/>
    <property type="match status" value="2"/>
</dbReference>
<dbReference type="Pfam" id="PF13176">
    <property type="entry name" value="TPR_7"/>
    <property type="match status" value="1"/>
</dbReference>
<sequence length="751" mass="80177">MASIGEALLMAFDLHQSGRWDEADTLYGRILDADPEQADAWHLSGVLAAQRGALARAEARLVRAVALRPAAPDLLVNLGNARRAAGRFDAAGAVYGHAAALAAQPGEVLAWLAVWRARQGRWTEAEALARAVLADAARTSADALHRLGVALSTADRLDPARALLEAAARAAPDSAVILGNLGITLRRMGDIDQAEQALRAALARDGGMAAARRELAALLVERARDGEDEGPLREARRLDPDSPAPRLELALRQHARGEVEAALAELRRAVALAPDEASALSALAQALNIAEQPFPALALLGWAQRAAPGDPDPPRHAARILQTLRRPEAAADAHAEAERRAPNPRVGADRLLTLNLTDAPPAAMRRAAAAWAARYAPAPLYDHSGPRDPDRPLRVGYLVEGFLTHDSTCLPLVERHGPGVVPIVYNLCDRPDHPTLPRYRAAATLVRDVAGIDNDALAALIHADAVDVLVDGAGFASPGLRFLALARRPAPVQIHYPAMGTTGLAAVDGVVVDDRTLPPGRDGDLCERAVRLPCAYHCTPLWPLPERAEDPPCTAQGFVTFGSFNTANKIGADTLAVWAALLHRVPDSRLLLKASDLRPTVADGLRAILCGDFGLAPDRVEIRPPTRGYQEHMACYNAVDIHLDSFPYTGVTTSVEAMLMGVPVVSLAGRRILDRYGACLLTAVGLPELIAESVEAYIAIAAALANDRARLTALRQTLPDRLRRSPVMDADAFTASMEDAYRALWRQGARS</sequence>
<evidence type="ECO:0000259" key="8">
    <source>
        <dbReference type="Pfam" id="PF13844"/>
    </source>
</evidence>
<protein>
    <recommendedName>
        <fullName evidence="3">protein O-GlcNAc transferase</fullName>
        <ecNumber evidence="3">2.4.1.255</ecNumber>
    </recommendedName>
</protein>
<evidence type="ECO:0000313" key="9">
    <source>
        <dbReference type="EMBL" id="RTR20606.1"/>
    </source>
</evidence>
<dbReference type="RefSeq" id="WP_126615008.1">
    <property type="nucleotide sequence ID" value="NZ_JBHUCY010000077.1"/>
</dbReference>
<proteinExistence type="inferred from homology"/>
<keyword evidence="7" id="KW-0802">TPR repeat</keyword>
<dbReference type="EC" id="2.4.1.255" evidence="3"/>
<dbReference type="Gene3D" id="1.25.40.10">
    <property type="entry name" value="Tetratricopeptide repeat domain"/>
    <property type="match status" value="3"/>
</dbReference>
<evidence type="ECO:0000256" key="4">
    <source>
        <dbReference type="ARBA" id="ARBA00022676"/>
    </source>
</evidence>
<evidence type="ECO:0000256" key="2">
    <source>
        <dbReference type="ARBA" id="ARBA00005386"/>
    </source>
</evidence>
<keyword evidence="10" id="KW-1185">Reference proteome</keyword>
<comment type="pathway">
    <text evidence="1">Protein modification; protein glycosylation.</text>
</comment>
<keyword evidence="6" id="KW-0677">Repeat</keyword>
<dbReference type="SMART" id="SM00028">
    <property type="entry name" value="TPR"/>
    <property type="match status" value="7"/>
</dbReference>
<name>A0A3S0IFE8_9PROT</name>
<dbReference type="EMBL" id="RXMA01000008">
    <property type="protein sequence ID" value="RTR20606.1"/>
    <property type="molecule type" value="Genomic_DNA"/>
</dbReference>
<dbReference type="Gene3D" id="3.40.50.2000">
    <property type="entry name" value="Glycogen Phosphorylase B"/>
    <property type="match status" value="1"/>
</dbReference>
<dbReference type="PANTHER" id="PTHR44835">
    <property type="entry name" value="UDP-N-ACETYLGLUCOSAMINE--PEPTIDE N-ACETYLGLUCOSAMINYLTRANSFERASE SPINDLY-RELATED"/>
    <property type="match status" value="1"/>
</dbReference>
<organism evidence="9 10">
    <name type="scientific">Azospirillum griseum</name>
    <dbReference type="NCBI Taxonomy" id="2496639"/>
    <lineage>
        <taxon>Bacteria</taxon>
        <taxon>Pseudomonadati</taxon>
        <taxon>Pseudomonadota</taxon>
        <taxon>Alphaproteobacteria</taxon>
        <taxon>Rhodospirillales</taxon>
        <taxon>Azospirillaceae</taxon>
        <taxon>Azospirillum</taxon>
    </lineage>
</organism>
<dbReference type="Pfam" id="PF13844">
    <property type="entry name" value="Glyco_transf_41"/>
    <property type="match status" value="1"/>
</dbReference>
<dbReference type="AlphaFoldDB" id="A0A3S0IFE8"/>
<dbReference type="InterPro" id="IPR029489">
    <property type="entry name" value="OGT/SEC/SPY_C"/>
</dbReference>
<dbReference type="InterPro" id="IPR019734">
    <property type="entry name" value="TPR_rpt"/>
</dbReference>
<comment type="similarity">
    <text evidence="2">Belongs to the glycosyltransferase 41 family. O-GlcNAc transferase subfamily.</text>
</comment>
<dbReference type="InterPro" id="IPR051939">
    <property type="entry name" value="Glycosyltr_41/O-GlcNAc_trsf"/>
</dbReference>
<gene>
    <name evidence="9" type="ORF">EJ903_10830</name>
</gene>
<dbReference type="OrthoDB" id="146908at2"/>
<keyword evidence="5" id="KW-0808">Transferase</keyword>
<dbReference type="PANTHER" id="PTHR44835:SF1">
    <property type="entry name" value="PROTEIN O-GLCNAC TRANSFERASE"/>
    <property type="match status" value="1"/>
</dbReference>
<evidence type="ECO:0000256" key="3">
    <source>
        <dbReference type="ARBA" id="ARBA00011970"/>
    </source>
</evidence>
<evidence type="ECO:0000256" key="7">
    <source>
        <dbReference type="ARBA" id="ARBA00022803"/>
    </source>
</evidence>
<dbReference type="InterPro" id="IPR011990">
    <property type="entry name" value="TPR-like_helical_dom_sf"/>
</dbReference>
<evidence type="ECO:0000313" key="10">
    <source>
        <dbReference type="Proteomes" id="UP000277007"/>
    </source>
</evidence>
<dbReference type="Gene3D" id="3.40.50.11380">
    <property type="match status" value="1"/>
</dbReference>
<dbReference type="Proteomes" id="UP000277007">
    <property type="component" value="Unassembled WGS sequence"/>
</dbReference>
<feature type="domain" description="O-GlcNAc transferase C-terminal" evidence="8">
    <location>
        <begin position="559"/>
        <end position="737"/>
    </location>
</feature>
<accession>A0A3S0IFE8</accession>
<evidence type="ECO:0000256" key="6">
    <source>
        <dbReference type="ARBA" id="ARBA00022737"/>
    </source>
</evidence>
<dbReference type="Pfam" id="PF13432">
    <property type="entry name" value="TPR_16"/>
    <property type="match status" value="2"/>
</dbReference>
<dbReference type="GO" id="GO:0097363">
    <property type="term" value="F:protein O-acetylglucosaminyltransferase activity"/>
    <property type="evidence" value="ECO:0007669"/>
    <property type="project" value="UniProtKB-EC"/>
</dbReference>
<comment type="caution">
    <text evidence="9">The sequence shown here is derived from an EMBL/GenBank/DDBJ whole genome shotgun (WGS) entry which is preliminary data.</text>
</comment>